<reference evidence="3" key="1">
    <citation type="submission" date="2013-03" db="EMBL/GenBank/DDBJ databases">
        <title>Genome sequence of Chthonomonas calidirosea, the first sequenced genome from the Armatimonadetes phylum (formally candidate division OP10).</title>
        <authorList>
            <person name="Lee K.C.Y."/>
            <person name="Morgan X.C."/>
            <person name="Dunfield P.F."/>
            <person name="Tamas I."/>
            <person name="Houghton K.M."/>
            <person name="Vyssotski M."/>
            <person name="Ryan J.L.J."/>
            <person name="Lagutin K."/>
            <person name="McDonald I.R."/>
            <person name="Stott M.B."/>
        </authorList>
    </citation>
    <scope>NUCLEOTIDE SEQUENCE [LARGE SCALE GENOMIC DNA]</scope>
    <source>
        <strain evidence="3">DSM 23976 / ICMP 18418 / T49</strain>
    </source>
</reference>
<keyword evidence="1" id="KW-1133">Transmembrane helix</keyword>
<gene>
    <name evidence="2" type="ORF">CCALI_00400</name>
</gene>
<dbReference type="Proteomes" id="UP000014227">
    <property type="component" value="Chromosome I"/>
</dbReference>
<dbReference type="PATRIC" id="fig|1303518.3.peg.406"/>
<proteinExistence type="predicted"/>
<keyword evidence="3" id="KW-1185">Reference proteome</keyword>
<sequence length="206" mass="22751">MGKCVEKYTTIYVALGTILGVGLILLLAPSHSLKQLHAANGAATIVRQADEICSESFLHCTALTQPIYHSKYYWAGPRSQPYDVWETTGITDSGPVQMIFDAHSNDLTYFNRENCQVVEDSTVPVTVPNKTQAAFASANILETLHLIPRGASLRLAIAPYLLWGGNVWETVWIVHSPHQSSFRVSLTIAKRGGYLLNLIKRRLPSS</sequence>
<keyword evidence="1" id="KW-0812">Transmembrane</keyword>
<feature type="transmembrane region" description="Helical" evidence="1">
    <location>
        <begin position="12"/>
        <end position="30"/>
    </location>
</feature>
<protein>
    <submittedName>
        <fullName evidence="2">Uncharacterized protein</fullName>
    </submittedName>
</protein>
<name>S0ET53_CHTCT</name>
<keyword evidence="1" id="KW-0472">Membrane</keyword>
<dbReference type="EMBL" id="HF951689">
    <property type="protein sequence ID" value="CCW34235.1"/>
    <property type="molecule type" value="Genomic_DNA"/>
</dbReference>
<evidence type="ECO:0000256" key="1">
    <source>
        <dbReference type="SAM" id="Phobius"/>
    </source>
</evidence>
<evidence type="ECO:0000313" key="2">
    <source>
        <dbReference type="EMBL" id="CCW34235.1"/>
    </source>
</evidence>
<dbReference type="HOGENOM" id="CLU_1329993_0_0_0"/>
<dbReference type="InParanoid" id="S0ET53"/>
<dbReference type="RefSeq" id="WP_016481797.1">
    <property type="nucleotide sequence ID" value="NC_021487.1"/>
</dbReference>
<organism evidence="2 3">
    <name type="scientific">Chthonomonas calidirosea (strain DSM 23976 / ICMP 18418 / T49)</name>
    <dbReference type="NCBI Taxonomy" id="1303518"/>
    <lineage>
        <taxon>Bacteria</taxon>
        <taxon>Bacillati</taxon>
        <taxon>Armatimonadota</taxon>
        <taxon>Chthonomonadia</taxon>
        <taxon>Chthonomonadales</taxon>
        <taxon>Chthonomonadaceae</taxon>
        <taxon>Chthonomonas</taxon>
    </lineage>
</organism>
<accession>S0ET53</accession>
<dbReference type="KEGG" id="ccz:CCALI_00400"/>
<dbReference type="AlphaFoldDB" id="S0ET53"/>
<dbReference type="STRING" id="454171.CP488_00756"/>
<evidence type="ECO:0000313" key="3">
    <source>
        <dbReference type="Proteomes" id="UP000014227"/>
    </source>
</evidence>